<evidence type="ECO:0000313" key="6">
    <source>
        <dbReference type="Proteomes" id="UP000005237"/>
    </source>
</evidence>
<organism evidence="5 6">
    <name type="scientific">Caenorhabditis japonica</name>
    <dbReference type="NCBI Taxonomy" id="281687"/>
    <lineage>
        <taxon>Eukaryota</taxon>
        <taxon>Metazoa</taxon>
        <taxon>Ecdysozoa</taxon>
        <taxon>Nematoda</taxon>
        <taxon>Chromadorea</taxon>
        <taxon>Rhabditida</taxon>
        <taxon>Rhabditina</taxon>
        <taxon>Rhabditomorpha</taxon>
        <taxon>Rhabditoidea</taxon>
        <taxon>Rhabditidae</taxon>
        <taxon>Peloderinae</taxon>
        <taxon>Caenorhabditis</taxon>
    </lineage>
</organism>
<evidence type="ECO:0000259" key="4">
    <source>
        <dbReference type="Pfam" id="PF00104"/>
    </source>
</evidence>
<dbReference type="Pfam" id="PF00104">
    <property type="entry name" value="Hormone_recep"/>
    <property type="match status" value="1"/>
</dbReference>
<reference evidence="5" key="2">
    <citation type="submission" date="2022-06" db="UniProtKB">
        <authorList>
            <consortium name="EnsemblMetazoa"/>
        </authorList>
    </citation>
    <scope>IDENTIFICATION</scope>
    <source>
        <strain evidence="5">DF5081</strain>
    </source>
</reference>
<feature type="domain" description="NR LBD" evidence="4">
    <location>
        <begin position="1"/>
        <end position="50"/>
    </location>
</feature>
<dbReference type="AlphaFoldDB" id="A0A8R1EE76"/>
<keyword evidence="6" id="KW-1185">Reference proteome</keyword>
<proteinExistence type="predicted"/>
<evidence type="ECO:0000256" key="3">
    <source>
        <dbReference type="ARBA" id="ARBA00023170"/>
    </source>
</evidence>
<dbReference type="Proteomes" id="UP000005237">
    <property type="component" value="Unassembled WGS sequence"/>
</dbReference>
<keyword evidence="2" id="KW-0804">Transcription</keyword>
<accession>A0A8R1EE76</accession>
<sequence>MRSRLVQELTMYEKENRQTDDDSMRVGEVMMVLQTVQKSMNQMHECREISLVYDLQARMCPLFDNFKD</sequence>
<dbReference type="InterPro" id="IPR035500">
    <property type="entry name" value="NHR-like_dom_sf"/>
</dbReference>
<reference evidence="6" key="1">
    <citation type="submission" date="2010-08" db="EMBL/GenBank/DDBJ databases">
        <authorList>
            <consortium name="Caenorhabditis japonica Sequencing Consortium"/>
            <person name="Wilson R.K."/>
        </authorList>
    </citation>
    <scope>NUCLEOTIDE SEQUENCE [LARGE SCALE GENOMIC DNA]</scope>
    <source>
        <strain evidence="6">DF5081</strain>
    </source>
</reference>
<dbReference type="SUPFAM" id="SSF48508">
    <property type="entry name" value="Nuclear receptor ligand-binding domain"/>
    <property type="match status" value="1"/>
</dbReference>
<evidence type="ECO:0000256" key="1">
    <source>
        <dbReference type="ARBA" id="ARBA00023015"/>
    </source>
</evidence>
<keyword evidence="3" id="KW-0675">Receptor</keyword>
<name>A0A8R1EE76_CAEJA</name>
<keyword evidence="1" id="KW-0805">Transcription regulation</keyword>
<evidence type="ECO:0000313" key="5">
    <source>
        <dbReference type="EnsemblMetazoa" id="CJA33129.1"/>
    </source>
</evidence>
<evidence type="ECO:0000256" key="2">
    <source>
        <dbReference type="ARBA" id="ARBA00023163"/>
    </source>
</evidence>
<protein>
    <recommendedName>
        <fullName evidence="4">NR LBD domain-containing protein</fullName>
    </recommendedName>
</protein>
<dbReference type="EnsemblMetazoa" id="CJA33129.1">
    <property type="protein sequence ID" value="CJA33129.1"/>
    <property type="gene ID" value="WBGene00208976"/>
</dbReference>
<dbReference type="InterPro" id="IPR000536">
    <property type="entry name" value="Nucl_hrmn_rcpt_lig-bd"/>
</dbReference>